<dbReference type="EMBL" id="JAUKTV010000001">
    <property type="protein sequence ID" value="KAK0748819.1"/>
    <property type="molecule type" value="Genomic_DNA"/>
</dbReference>
<evidence type="ECO:0000313" key="2">
    <source>
        <dbReference type="EMBL" id="KAK0748819.1"/>
    </source>
</evidence>
<name>A0AA40F0C5_9PEZI</name>
<gene>
    <name evidence="2" type="ORF">B0T21DRAFT_28925</name>
</gene>
<proteinExistence type="predicted"/>
<evidence type="ECO:0000256" key="1">
    <source>
        <dbReference type="SAM" id="MobiDB-lite"/>
    </source>
</evidence>
<reference evidence="2" key="1">
    <citation type="submission" date="2023-06" db="EMBL/GenBank/DDBJ databases">
        <title>Genome-scale phylogeny and comparative genomics of the fungal order Sordariales.</title>
        <authorList>
            <consortium name="Lawrence Berkeley National Laboratory"/>
            <person name="Hensen N."/>
            <person name="Bonometti L."/>
            <person name="Westerberg I."/>
            <person name="Brannstrom I.O."/>
            <person name="Guillou S."/>
            <person name="Cros-Aarteil S."/>
            <person name="Calhoun S."/>
            <person name="Haridas S."/>
            <person name="Kuo A."/>
            <person name="Mondo S."/>
            <person name="Pangilinan J."/>
            <person name="Riley R."/>
            <person name="Labutti K."/>
            <person name="Andreopoulos B."/>
            <person name="Lipzen A."/>
            <person name="Chen C."/>
            <person name="Yanf M."/>
            <person name="Daum C."/>
            <person name="Ng V."/>
            <person name="Clum A."/>
            <person name="Steindorff A."/>
            <person name="Ohm R."/>
            <person name="Martin F."/>
            <person name="Silar P."/>
            <person name="Natvig D."/>
            <person name="Lalanne C."/>
            <person name="Gautier V."/>
            <person name="Ament-Velasquez S.L."/>
            <person name="Kruys A."/>
            <person name="Hutchinson M.I."/>
            <person name="Powell A.J."/>
            <person name="Barry K."/>
            <person name="Miller A.N."/>
            <person name="Grigoriev I.V."/>
            <person name="Debuchy R."/>
            <person name="Gladieux P."/>
            <person name="Thoren M.H."/>
            <person name="Johannesson H."/>
        </authorList>
    </citation>
    <scope>NUCLEOTIDE SEQUENCE</scope>
    <source>
        <strain evidence="2">CBS 540.89</strain>
    </source>
</reference>
<protein>
    <submittedName>
        <fullName evidence="2">Uncharacterized protein</fullName>
    </submittedName>
</protein>
<feature type="compositionally biased region" description="Basic residues" evidence="1">
    <location>
        <begin position="216"/>
        <end position="233"/>
    </location>
</feature>
<keyword evidence="3" id="KW-1185">Reference proteome</keyword>
<dbReference type="Proteomes" id="UP001172159">
    <property type="component" value="Unassembled WGS sequence"/>
</dbReference>
<evidence type="ECO:0000313" key="3">
    <source>
        <dbReference type="Proteomes" id="UP001172159"/>
    </source>
</evidence>
<comment type="caution">
    <text evidence="2">The sequence shown here is derived from an EMBL/GenBank/DDBJ whole genome shotgun (WGS) entry which is preliminary data.</text>
</comment>
<organism evidence="2 3">
    <name type="scientific">Apiosordaria backusii</name>
    <dbReference type="NCBI Taxonomy" id="314023"/>
    <lineage>
        <taxon>Eukaryota</taxon>
        <taxon>Fungi</taxon>
        <taxon>Dikarya</taxon>
        <taxon>Ascomycota</taxon>
        <taxon>Pezizomycotina</taxon>
        <taxon>Sordariomycetes</taxon>
        <taxon>Sordariomycetidae</taxon>
        <taxon>Sordariales</taxon>
        <taxon>Lasiosphaeriaceae</taxon>
        <taxon>Apiosordaria</taxon>
    </lineage>
</organism>
<sequence>MRLLRSRSLLPIHYVKDCCYATEQEHIWHLNKLCSRQSQDSFNKYRPNTNVSSKINPVRTKSEVSTSCYEAATDIDTYVYFPTSQNTRVLWYNRLQVVRASIVLRTPAFASLQKLSPPQTHTHTHTHIYTGCNIELNIVVPMSRGKVFCWRVEGRRVPRLSTRRQKAFLRLIGIKIYPFFPPSHPSYLRSPPFSQMYPIRPRNPSLGKMPLQISPSKKRKKKKKEKKRRIDQK</sequence>
<dbReference type="AlphaFoldDB" id="A0AA40F0C5"/>
<feature type="region of interest" description="Disordered" evidence="1">
    <location>
        <begin position="200"/>
        <end position="233"/>
    </location>
</feature>
<accession>A0AA40F0C5</accession>